<dbReference type="Proteomes" id="UP001477870">
    <property type="component" value="Unassembled WGS sequence"/>
</dbReference>
<evidence type="ECO:0000259" key="1">
    <source>
        <dbReference type="Pfam" id="PF06904"/>
    </source>
</evidence>
<sequence>MAAISFGLAQELPIPSERPIKQDDTLNSSGAVLKPKEFEAAIKPLRDYACEKRLSDLGIKFRVLPAENGEGACGVAYPIAIDTLANNITVKPDTALNCNAVEALAGWVEKSVIPAVSAYDSDKKLTSISQASTYVCRGRNNQKTAKLSEHAKGNAIDIAAFDFSDGSSIKIEPRDRKGSDEEAFQKAVRFGACLHFTTVLGPGSDAFHDDHLHLDVAERRGGYRLCRFPQ</sequence>
<reference evidence="2 3" key="1">
    <citation type="submission" date="2024-03" db="EMBL/GenBank/DDBJ databases">
        <title>Community enrichment and isolation of bacterial strains for fucoidan degradation.</title>
        <authorList>
            <person name="Sichert A."/>
        </authorList>
    </citation>
    <scope>NUCLEOTIDE SEQUENCE [LARGE SCALE GENOMIC DNA]</scope>
    <source>
        <strain evidence="2 3">AS62</strain>
    </source>
</reference>
<dbReference type="InterPro" id="IPR009683">
    <property type="entry name" value="Extensin-like_C"/>
</dbReference>
<gene>
    <name evidence="2" type="ORF">WNY59_14990</name>
</gene>
<dbReference type="EMBL" id="JBBMQO010000008">
    <property type="protein sequence ID" value="MEM5502896.1"/>
    <property type="molecule type" value="Genomic_DNA"/>
</dbReference>
<proteinExistence type="predicted"/>
<protein>
    <submittedName>
        <fullName evidence="2">Extensin family protein</fullName>
    </submittedName>
</protein>
<name>A0ABU9TB47_9HYPH</name>
<dbReference type="Pfam" id="PF06904">
    <property type="entry name" value="Extensin-like_C"/>
    <property type="match status" value="1"/>
</dbReference>
<keyword evidence="3" id="KW-1185">Reference proteome</keyword>
<accession>A0ABU9TB47</accession>
<feature type="domain" description="Extensin-like C-terminal" evidence="1">
    <location>
        <begin position="49"/>
        <end position="227"/>
    </location>
</feature>
<organism evidence="2 3">
    <name type="scientific">Ahrensia kielensis</name>
    <dbReference type="NCBI Taxonomy" id="76980"/>
    <lineage>
        <taxon>Bacteria</taxon>
        <taxon>Pseudomonadati</taxon>
        <taxon>Pseudomonadota</taxon>
        <taxon>Alphaproteobacteria</taxon>
        <taxon>Hyphomicrobiales</taxon>
        <taxon>Ahrensiaceae</taxon>
        <taxon>Ahrensia</taxon>
    </lineage>
</organism>
<evidence type="ECO:0000313" key="2">
    <source>
        <dbReference type="EMBL" id="MEM5502896.1"/>
    </source>
</evidence>
<comment type="caution">
    <text evidence="2">The sequence shown here is derived from an EMBL/GenBank/DDBJ whole genome shotgun (WGS) entry which is preliminary data.</text>
</comment>
<evidence type="ECO:0000313" key="3">
    <source>
        <dbReference type="Proteomes" id="UP001477870"/>
    </source>
</evidence>